<dbReference type="SUPFAM" id="SSF49785">
    <property type="entry name" value="Galactose-binding domain-like"/>
    <property type="match status" value="5"/>
</dbReference>
<feature type="domain" description="Pentraxin (PTX)" evidence="9">
    <location>
        <begin position="3272"/>
        <end position="3479"/>
    </location>
</feature>
<dbReference type="PANTHER" id="PTHR19277">
    <property type="entry name" value="PENTRAXIN"/>
    <property type="match status" value="1"/>
</dbReference>
<dbReference type="Gene3D" id="2.60.120.260">
    <property type="entry name" value="Galactose-binding domain-like"/>
    <property type="match status" value="5"/>
</dbReference>
<evidence type="ECO:0000313" key="11">
    <source>
        <dbReference type="RefSeq" id="XP_002741091.1"/>
    </source>
</evidence>
<feature type="domain" description="Pentraxin (PTX)" evidence="9">
    <location>
        <begin position="255"/>
        <end position="459"/>
    </location>
</feature>
<feature type="region of interest" description="Disordered" evidence="7">
    <location>
        <begin position="6814"/>
        <end position="6911"/>
    </location>
</feature>
<keyword evidence="2" id="KW-0479">Metal-binding</keyword>
<feature type="domain" description="Pentraxin (PTX)" evidence="9">
    <location>
        <begin position="470"/>
        <end position="677"/>
    </location>
</feature>
<dbReference type="PROSITE" id="PS00289">
    <property type="entry name" value="PTX_1"/>
    <property type="match status" value="20"/>
</dbReference>
<dbReference type="InterPro" id="IPR030476">
    <property type="entry name" value="Pentaxin_CS"/>
</dbReference>
<dbReference type="Proteomes" id="UP000694865">
    <property type="component" value="Unplaced"/>
</dbReference>
<dbReference type="InterPro" id="IPR051360">
    <property type="entry name" value="Neuronal_Pentraxin_Related"/>
</dbReference>
<comment type="cofactor">
    <cofactor evidence="1">
        <name>Ca(2+)</name>
        <dbReference type="ChEBI" id="CHEBI:29108"/>
    </cofactor>
</comment>
<dbReference type="Pfam" id="PF22633">
    <property type="entry name" value="F5_F8_type_C_2"/>
    <property type="match status" value="5"/>
</dbReference>
<feature type="domain" description="Pentraxin (PTX)" evidence="9">
    <location>
        <begin position="1140"/>
        <end position="1345"/>
    </location>
</feature>
<reference evidence="11" key="1">
    <citation type="submission" date="2025-08" db="UniProtKB">
        <authorList>
            <consortium name="RefSeq"/>
        </authorList>
    </citation>
    <scope>IDENTIFICATION</scope>
    <source>
        <tissue evidence="11">Testes</tissue>
    </source>
</reference>
<feature type="signal peptide" evidence="8">
    <location>
        <begin position="1"/>
        <end position="28"/>
    </location>
</feature>
<feature type="chain" id="PRO_5046135778" evidence="8">
    <location>
        <begin position="29"/>
        <end position="7757"/>
    </location>
</feature>
<feature type="domain" description="Pentraxin (PTX)" evidence="9">
    <location>
        <begin position="690"/>
        <end position="894"/>
    </location>
</feature>
<evidence type="ECO:0000256" key="6">
    <source>
        <dbReference type="PROSITE-ProRule" id="PRU01172"/>
    </source>
</evidence>
<feature type="domain" description="Pentraxin (PTX)" evidence="9">
    <location>
        <begin position="3492"/>
        <end position="3694"/>
    </location>
</feature>
<feature type="domain" description="Pentraxin (PTX)" evidence="9">
    <location>
        <begin position="2645"/>
        <end position="2826"/>
    </location>
</feature>
<evidence type="ECO:0000259" key="9">
    <source>
        <dbReference type="PROSITE" id="PS51828"/>
    </source>
</evidence>
<feature type="domain" description="Pentraxin (PTX)" evidence="9">
    <location>
        <begin position="1358"/>
        <end position="1560"/>
    </location>
</feature>
<proteinExistence type="predicted"/>
<accession>A0ABM0GZV8</accession>
<organism evidence="10 11">
    <name type="scientific">Saccoglossus kowalevskii</name>
    <name type="common">Acorn worm</name>
    <dbReference type="NCBI Taxonomy" id="10224"/>
    <lineage>
        <taxon>Eukaryota</taxon>
        <taxon>Metazoa</taxon>
        <taxon>Hemichordata</taxon>
        <taxon>Enteropneusta</taxon>
        <taxon>Harrimaniidae</taxon>
        <taxon>Saccoglossus</taxon>
    </lineage>
</organism>
<dbReference type="InterPro" id="IPR013320">
    <property type="entry name" value="ConA-like_dom_sf"/>
</dbReference>
<feature type="domain" description="Pentraxin (PTX)" evidence="9">
    <location>
        <begin position="5888"/>
        <end position="6091"/>
    </location>
</feature>
<feature type="domain" description="Pentraxin (PTX)" evidence="9">
    <location>
        <begin position="3922"/>
        <end position="4129"/>
    </location>
</feature>
<feature type="compositionally biased region" description="Basic and acidic residues" evidence="7">
    <location>
        <begin position="6838"/>
        <end position="6851"/>
    </location>
</feature>
<evidence type="ECO:0000256" key="1">
    <source>
        <dbReference type="ARBA" id="ARBA00001913"/>
    </source>
</evidence>
<dbReference type="GeneID" id="100373294"/>
<dbReference type="InterPro" id="IPR006585">
    <property type="entry name" value="FTP1"/>
</dbReference>
<keyword evidence="3" id="KW-0106">Calcium</keyword>
<feature type="domain" description="Pentraxin (PTX)" evidence="9">
    <location>
        <begin position="5452"/>
        <end position="5658"/>
    </location>
</feature>
<dbReference type="PRINTS" id="PR00895">
    <property type="entry name" value="PENTAXIN"/>
</dbReference>
<keyword evidence="5" id="KW-0325">Glycoprotein</keyword>
<feature type="domain" description="Pentraxin (PTX)" evidence="9">
    <location>
        <begin position="6321"/>
        <end position="6526"/>
    </location>
</feature>
<feature type="domain" description="Pentraxin (PTX)" evidence="9">
    <location>
        <begin position="36"/>
        <end position="242"/>
    </location>
</feature>
<dbReference type="SMART" id="SM00159">
    <property type="entry name" value="PTX"/>
    <property type="match status" value="31"/>
</dbReference>
<feature type="domain" description="Pentraxin (PTX)" evidence="9">
    <location>
        <begin position="5671"/>
        <end position="5874"/>
    </location>
</feature>
<gene>
    <name evidence="11" type="primary">LOC100373294</name>
</gene>
<dbReference type="InterPro" id="IPR008979">
    <property type="entry name" value="Galactose-bd-like_sf"/>
</dbReference>
<evidence type="ECO:0000256" key="2">
    <source>
        <dbReference type="ARBA" id="ARBA00022723"/>
    </source>
</evidence>
<evidence type="ECO:0000256" key="7">
    <source>
        <dbReference type="SAM" id="MobiDB-lite"/>
    </source>
</evidence>
<feature type="domain" description="Pentraxin (PTX)" evidence="9">
    <location>
        <begin position="2008"/>
        <end position="2214"/>
    </location>
</feature>
<dbReference type="Pfam" id="PF00354">
    <property type="entry name" value="Pentaxin"/>
    <property type="match status" value="31"/>
</dbReference>
<feature type="domain" description="Pentraxin (PTX)" evidence="9">
    <location>
        <begin position="3707"/>
        <end position="3911"/>
    </location>
</feature>
<feature type="region of interest" description="Disordered" evidence="7">
    <location>
        <begin position="6927"/>
        <end position="6965"/>
    </location>
</feature>
<feature type="disulfide bond" evidence="6">
    <location>
        <begin position="5918"/>
        <end position="5977"/>
    </location>
</feature>
<evidence type="ECO:0000256" key="4">
    <source>
        <dbReference type="ARBA" id="ARBA00023157"/>
    </source>
</evidence>
<keyword evidence="8" id="KW-0732">Signal</keyword>
<evidence type="ECO:0000256" key="5">
    <source>
        <dbReference type="ARBA" id="ARBA00023180"/>
    </source>
</evidence>
<feature type="domain" description="Pentraxin (PTX)" evidence="9">
    <location>
        <begin position="4797"/>
        <end position="5000"/>
    </location>
</feature>
<protein>
    <submittedName>
        <fullName evidence="11">Uncharacterized protein LOC100373294</fullName>
    </submittedName>
</protein>
<evidence type="ECO:0000313" key="10">
    <source>
        <dbReference type="Proteomes" id="UP000694865"/>
    </source>
</evidence>
<feature type="domain" description="Pentraxin (PTX)" evidence="9">
    <location>
        <begin position="6103"/>
        <end position="6308"/>
    </location>
</feature>
<feature type="domain" description="Pentraxin (PTX)" evidence="9">
    <location>
        <begin position="1571"/>
        <end position="1777"/>
    </location>
</feature>
<feature type="region of interest" description="Disordered" evidence="7">
    <location>
        <begin position="7102"/>
        <end position="7124"/>
    </location>
</feature>
<feature type="domain" description="Pentraxin (PTX)" evidence="9">
    <location>
        <begin position="2445"/>
        <end position="2642"/>
    </location>
</feature>
<name>A0ABM0GZV8_SACKO</name>
<feature type="domain" description="Pentraxin (PTX)" evidence="9">
    <location>
        <begin position="2839"/>
        <end position="3043"/>
    </location>
</feature>
<feature type="domain" description="Pentraxin (PTX)" evidence="9">
    <location>
        <begin position="4578"/>
        <end position="4784"/>
    </location>
</feature>
<feature type="domain" description="Pentraxin (PTX)" evidence="9">
    <location>
        <begin position="5233"/>
        <end position="5439"/>
    </location>
</feature>
<feature type="compositionally biased region" description="Low complexity" evidence="7">
    <location>
        <begin position="6867"/>
        <end position="6884"/>
    </location>
</feature>
<evidence type="ECO:0000256" key="8">
    <source>
        <dbReference type="SAM" id="SignalP"/>
    </source>
</evidence>
<dbReference type="SMART" id="SM00607">
    <property type="entry name" value="FTP"/>
    <property type="match status" value="5"/>
</dbReference>
<dbReference type="PROSITE" id="PS51828">
    <property type="entry name" value="PTX_2"/>
    <property type="match status" value="31"/>
</dbReference>
<evidence type="ECO:0000256" key="3">
    <source>
        <dbReference type="ARBA" id="ARBA00022837"/>
    </source>
</evidence>
<feature type="domain" description="Pentraxin (PTX)" evidence="9">
    <location>
        <begin position="920"/>
        <end position="1127"/>
    </location>
</feature>
<keyword evidence="4 6" id="KW-1015">Disulfide bond</keyword>
<sequence length="7757" mass="862715">MGGTPGIDPGLLGVLIVILVSLQPGVYAQGCSDGTFGKKMLDIDNTKSDFSYVTMPESIPDMTEFTMCFWVRSSDAITSRYLMTYRSSNINSGSIYLYNPNNVQLYVNNGAASASGMVVSYGVWHHLCITWDSADSGRYHYYKDGRMRYTSYNLKNSQTILGGGTMIFGQWQASIGGGFSKSYSFNAEMSAFNIWNERMDVEAIQAMADNPCEANCGNAVSWASLSSSDLASVTVEDFDIRCEPEKPTCARGDFKDKTWELDSSAEFTYAELETEFRDMWAFTACWWMRTNDVGNYRAVMSYFAEGDNPGSIILETPQNLRASIKNSWSSSSGISVTYGLWHHVCLAWTSEGGVLNIFKDGSKAFTQSNYRTNLLLRGGGKLIIGQRQGSIGGGFNRAYSYLGDISEFNMWDSLIESNDIKGYSENRGCENGCGNLVSWHGIAESALEEVKVVDAEATCENRVTECDAGEFQRKVFDMDNSDDFAYAQSFQTMPDMNEFTMCFWVRSHDASTSRYLMTYRSSNINSGSIYLYNPNNVQLYVNNGAASASGMVVSYGVWHHLCITWDSADSGRYHYYKDGRMRYTSYNLKNSQTILGDGTLILGTWQASIGGGFSKSYSFNAEMTKFNIWSEKWSSDAIQALAENDCDLQCGDAISWSHFRSTDISSAVVVKNSDMECEPEEPVCSDGDFKDKAWKMDSSSEYSYAELQTKFRDMWAFTACWWMRTNDVGNYRAVMSYFAEGDNPGSIILETPQNLRASIKNSWSSSSGISVTYGLWHHVCLAWTSEGGVLNIFKDGSKAFTQSNYRTNLLLRGGGKLIIGQRQGSIGGGFNRAYSYLGDVLEFNMWSDVLPITDIQGFAQNRGCDNGCGDLVSWHGISESSLVEAEVVDAESICDYNVPTSYVPPNLSTEDRVTECGSGEYERTVMEMDNSDDFAYAQSYQSIKEMSEFTMCFWVRSHDTTTSRYLMTYRSSNINSGSIYLYNPNNVQLYVNNGAATASGTAVNYGVWHHMCFTWDSADSGRYKYFKDGVMRYTSYNLKNNQVILGGGSLILGQWQASVGGGFSKSYSFNCEMTKFNIWSEKLGAEDIQEMAIGGCDNNCGDVVSWSYFRSTDIPDSVKMKDSNIKCEPDEPVCSGGAYEEKSITFDSTSEYSYAIMKKEIRDLWEFTACWWMRTDDTTSTYHTMMSYFAQGDSVSSILVENPYNLRAVIKNQWGSSTTVAVNYGMWHHVCLSWAGEDGIYNVYRDGGVAYTQSGYSKDKIIRGGGTLVLGQRQGSIGGGFSKTYSYAGEMSDFNMWNTCLVSDDIKGFVENRGCENGCGNLISWDDFTSSDLVEVDVENSDAICEARQTECGKGDFDDKKFDFDGTTNSYASVMQEIPEMSAATVCMWIKTTQSTAAKYIFTYRTSNINAGSMYLYNPTNLQFYVDNAAGTNSGIAINYGLWFHTCMTWTSASGKYQYFKDARLRYTNTGLRTNYKIAGGGSFIIGQWQASIGGQFGTSYPFDGEIAKFNMWSKVLPDADIEAMFAEPCGYMCGDVISWTFFRSDDIAGITIGDSDVQCEEEEVVCSGGPYTNKTWTMDSSAEYTYTVVPAEFPDMWAFTSCWWMRTNDVGNSRVMMSYFAQGDNPGSIILETPKNLRACVKNSWASSSGISITYGLWHHVCLTWSSDGGVHEIYKDGSRAFTQTGYRTNLILKGGGQLIIGQRQGSIGGGFNRAYSYLGEISDFNMWEEVLLSSKIQDFSSNRGCENGCGTLVSWADITSSALTEVEVNDAESVCQPRVSTCEGGEFERKVLDMDNSGDYAYAQSYQNIPDMNEFTMCFWVRSRDATTSRYLMTYRSSNINSGSIYSYNPNNVQLYVNNGAATASGIIVNYGLWHHLCFTWDSADSGRYHYYKDGVMRYTSYNLKNNQAILGGGTLIIGTWQASIGGGFSKSHSFNAEMTQFNIWGEAKNSEAIQAMSTNDCGSLCGDIVSWAYFRSSDVSSTAVIKDSDIKCVKEVPVCARGELEDKSLVMDSSAEYTYAQIATEIPDHDLWEFTACWWMRTNDVGSYRVMMSYFAQGDNPGSIILETPKNLRASIKNSWSSSSGISVTYGLWHHVCFAWTSEGGELGIFKDGSRAFTQSNYRTNLILKGGGQLIIGQRQGSIGGGFNRAYSYLGDISEFNMWKTVLASSDIQAFAENRGCENGCGDLVSWHEIPESAVIEAKIVEAEAICKERNTDCEGGEFDGKVLNMDNSENYAYIQSYQTIPDMNEFTMCFWVRSRDTTATRYIMTYRSSNINTGSIYVYNPTNVQLYINNGAATGSSVAVNYGVWHHLCFTWDSADSGRYHYYKDGVMRYTSYNLKNNQAILGGGTLILGTWQASIGGGFSKSYSFNAEMTKFNIWSDVMSAENIQTMAVGGCDANCGDIISWSYFRHSDVSSAVVIQDSDIKCEPEEPVCSDGRYEGKTLIFDSTSEYSYAIMEKEIRDLWEFTACWWMRTEDTTSTYHTMMSYFAQGDSVSSILLENPYNLRASIKNQWGSSTTVAVNYGMWHHVCLSWAGEDGIYNVYRDGGVAYTQGGYSKDKIIRGGGSLVLGQRQGSIGGKFSKTYSYAGEISDFNMWNTQLDSSDIKARELECGKGDFDDKKFEFDGTTNSYASVMQEIPEMSAATVCMWIKTTQSTAAKYIFTYRTSNINAGSMYLYNPTNIQFYVDNAAGANSGIAINYGLWFHTCMTWTSENGKYQYFKDGRLRYTNTGLRTNYKIAGGGAFIIGQWQASIGGQFGTSYPFNGEIAKFNMWSEVLADVDIEKMFTEPCGYTCGDVISWTFFRQDDIAGITVEDSDVQCEEEVVTCDEGAYTNKTWIMDSSAEYTYATAPVEFVDMWAFTACFWMKTNDEGSSRAMMSYYAHGDSTGSIVFETPKNLRACIQNTWATSSGISTTYGLWHHVCVTWSSDGGVHEIYKDGSRAFTQNNFKANLLLKGGGTLIIGQRQGSIGGGFNRAYSYNGGISDFNMWDNVVMATEIKRLAENRGCKNGCGNLLPWTAFKSSALNEVEVEDAESDCQPRVTKCGEGKFERTVLDMDNTGDYAYAQSYQTIPDMNEFTMCFWVRSRDITASRYIMTYRSSNINTGSIYVYNPTNVQLYVNNGAATGSSVAVNYGVWHHLCFTWDSADSGRYHYYKDGVMRYTSYNLKNNQAILGGGTLILGTWQASIGGGFSKSYSFNGEMTKFNIWSELLDPQDIQSMAIGGCDVTCGDEISWSYFRPGDVSSAVELKDSDIKCALEEPICTGGSFEDNSLSFDSSYEYAYVTSEKEVRDLWEFTTCWWMRTEDTSSTRHTMMSYFAQGDSVSSILLENPYNLRAAIKNSWGSSSTVAVNYGMWHHVCLSWSEKDGIYNIYRDGGVAYTQSGYALNKILRGGGKLVLGQKQGSLGGGFSKSYSYTGELSDFNMWNIRLDSDVIRAFVENRGCDNGCGNIILWDDFTRDESIEVDIDDKEAVCTHRITECGKGEFDDKQIVLDGTTKSYASVMQEIQEMSAATVCMWIKTTQSTAAKYIFTYRTSNINAGSMYLYNPTNLQFYVDNAAGTNSGIAINYGLWFHTCMTWTSASGKYQYFKDARLRYTNTGLRTNYKIAGGGSFIIGQWQASIGGQFGTSYPFDGEIAKFNMWSEALSDADIEAMFIEPCGYSCGNVISWTFFRSDDVAGIDVKDSDVECEKEETVCTKGDYTGKSWTFDSSDDYSYVTVSKDFVDIWAFTACWWMRTSTTTSSPVMMHYFAPGDSYGSIIVESPHNLRAMIKNTWASSSSVSVTHGIWHHVCITWSSDGGIQEFYRDGSRTYLQNSLKTDTLLKGGGTLILGQRQRIMGGNFLQSDAYLGEMSDFNMWDEVLLSSKIYTFSENIGCDNGCGNLVSWSDFISADLTEVEVDDGSDVCEERVTECNGGDLKDKVLDMDNSGDFAYGQSFQKVPDLTKFTMCFWVRSEDKTTSKYLMHYRTNTLATGSFYVYNPNNVQMYINNGAATASGVAVNYGLWHHMCFTWDSFDSGRYHYYKDGLMRYTSYNLKNNQDILGGGVLILGQRQGLVGGSFSKTYSFNAEMTKFDIWSDVLDVADIQNMANDGCDSNCGDVISWPFFRPSDVSEAVTITDSDIECGPQKTVCSGGDFTKKVWTFDSSAEYTYVTSDIEMPDLSEFSMCFWARTDDLSTAARSMMSYYAYGDSVGSIVIENPYILRVAIKNTWSSSTSVSIRYGLWNHVCTTWKSEGGVVQLYKNGALAFEQQGIKTDQIIRGAGSLIIGQKQGSMGGGFNRAYSYIGDMSDFNMWTSVLDHTDIMSHAAERGCDNGCGELISWHSFIEENLVEVEVEDSNTDCKQRVSDCEGGQFDGKAWSFTSTDTTDWSFVQANKVIERLSALTACWWSRTTDGGTSRHFFSYATRAVATGSFFVRNMANVQMVVNNGAATASGVPGNTGLWHHMCVTWSSTNGDYQYFKDTARVYSGTNLKKGATIFGGGSLVIGQVQNQNGIVFTNNYQFLGEMSQFNLWCSVLESSVILGVAESGCQPDCGDIIAWSFFRSNDLHTVDTVDFDVDCETRVSTCSGGAFDDKVFTFTSEKTSEMSVAMAYKEVPDLNAFTSCWWMRTSDVTTQARNVFSYRTHSISVGYIYVRYMHNMQLCVNNQCGTASSIDVRYGLWHHICVTWSSTNGEYKYFKDGVLSYSQDNLKTGNTILGRGTMLLGQQQNSVGGGFSTSTAYKGDLTDFNFWSKVMESDDLRNIGTTGCEKGCGDVIAWSYFRDGDIVNIDVTDSDNTCAVREKICSKGHYNGKVWRMGEGDSTDFTYGIVRKELPDLDEFSMCFWTKTYSTSDGFVMSYFSKSNGRLIEVRRPSNVYILVNGGSGSAMGTAVNYGLWHHICITWDSNNGVYQYFKDATLVNTFTGLRSGQMIKRGGSFIIGQYQTTVGGGFSSTYKYQGDLTSFNMWESVLEESAITNIAGDICQQTCGDLISWAAFRPGDVHDIKVLEYELDCVQEVITCSDGQFDNSTWNFNSEYEFTYVEPAKSFRDIDQFSVCWWMKTTGTDIRSSDAMFSYFATGDNTYNSIMVYDPYNLRTSIKNSLSSASTISVGYAQWHHVCLTWTRDSGIYKVYKDGSNAFTQTNFRTGEIIRGAGTLVIGQRQGSKGGGFNKAYSFRGEMTQFNMWTTVIDEDTISTIAVDRSCANGCGDLISWSMFSQNDLYEVEVFDDSSLGTCEPRIAKCSGGEYDNKVWSLDSTSVWSYGYSYQPVPDMDAFTACWWMRTTDTSSSRYIFSYMTSSVASGSIKVYNTANMQMLVNNQWGTASSTKTNNGRWHHYCVLWKANGGTYRYFKNSNLVYLNINLKTDQKILGGGALIVGQLQGNVGGGLNKANSYIGDISQFNLWSHGLESDDIMNVAITGCHTGCGNVIWWSYFRSTDLASVNTDKDFDVQCEPRHQTCQNGEFSDKTLIFEKDRNWSYAVVNKVIPDIEKFTMCWWVRTDDMATSGRTSVSYMTHTPSQGHISIRNFNNYMAYINNVAARASTIDVRTRIWHHVCFSWNSNGGTYRYYKDGGLAYINVNLMSGKIINGGGSLILGQDQASIGQQAAFRAGYEFIGEMTQFNMWSDVLEDEIITNIAVSGCMDGCGDIVPWSYLMSKDLNEVDVGDYTITCEPRVEECNKGEFVNSTLTFRDTTSDYDASFVSVRESIDDISEMSMCWWMRTTSTAVSYIATYNQASVGHGIAVYDPSNLRIMINGAWGSQSGKKYNYGLWHHACITWDNTDGKYQYYKDGRLVYENINLKKDVQIPKGGSFVLGNDQKGVGGVRFTSKNYNGEIAQFNVWSEVLDTDTLNTMHTDGCNPECGDVVNWASIRSSDMLNVEVNPTSIPCGPELPACYGGEFDDKKFGFDSTSEYSYAVSSREMPDIWAFTICYWVQTDDTSASKTMVQYSTQFEALAIFIQNPTNTQMYVRQGAGTSSGIAVNYNRWVHLCTSWDSSDGSYQYFLDGSLVKAFTNLQAGKVVHGGGQLMLGNRRNSKGGSFTGKGYSFIGQMANFNMWSKVLDDSAIERLSLLGCENGCGDIISWALFTSEDITEVEVNESEIECRYEPSCTGGTYENSTMAFDSTKDWSYAMVTKKIPDLEEFSVCYWMRTVDRSNWAGTMFSYFSPGSTWYGSIAVEYTHNMRMWIKTSVGSWSNIETNYGLWHHICVTWKSNGGVYRMYKDGNLRYQGVNLRSGETILGNGVVVLGQHQGKYGGGFHKYYSYKGEMTSFNMWSEAIESEEIKKLATTPCDRGCGDIINWSYLTPADLESVELAETEMACSPEVPRCFGGDYRRKTWSFDSTTVNSFVTVDKTIPDLSEFTMCFWMRTNDRSNFARMIVSYFTYGDSVGSIALEYVHNMRMWVSNQAGTFSGMELNYGLWHHVFVAWTSTDGVYKYYKDGDMELSGINLTKDRLIRGGGTMVIGQRLANTNGQFSGSYYAYQGELSDFNLWKEKLRSSEIEAIAENGCLKACGNLVWWPSFKSEQLTEVGVSDSDRQCPSIPRCSGGKYANSLWRFDNTYDWSYATVPKELPDLDEFTVCWWQKMNETPTSNYFWSTIMGYFAIGDYSYGSIDVINPNNLGVYIKNQWSGYTNVKVNDGRWHYLCMTWESDGGIFKLYDRGQRMYSASNIASGQTIRGGGSLVIGQLQSGVGTGFLRPYAFNGKIMYFNIWTRALDANEIKEAGTTRSCDPGCGDLFSWHEFTPFDIEGVTATKIQCDKTTDGGIEIIEKEDEMTTMAPAQTTVVIEPTTTIVEPTTVAAEPTTVAVEPTTVAAEQTTVAVEPTTVAAEPTTVAGKPSTVAVDEPTTAEPESKKTSKPKEQTTEVHSTATSQEHTEGGTNAHIQIATTANTTAKKTTVSEKNMTTEENQNKRTTEATGEVTTASETTTLSLEFTTKQACPVPDDLPNAAEGKLATQSSRKGGSKADRAVDGNTNSDALAGKSCTQTTVENRPWWKVDLGKSQNVYKVTITNRQDCCAEELLNAEVRVGDDDDFNNNAMCGTQISADVVNQETIEVICACGDPLSGRYISVQLPGIGSLALCEVAVGGLPMPTLEPEVTTEVCLLPENLDSVATGKTAVQSSQKGGSKAGRAVDGNTDSNFRNKSCSRTTLESEPWWMVDLSEIQDVYKVTLINRQDCCADKLLNAEVRVGNSENIIDNAVCGVRVSESTTTKETIDIICACGQPVTGRYVSVQLIGVTEELTLCEVEVSALPSAVTSAPSEDITTSDVGLTTDESCTQPDGLVNIATNMIATQISTVRKSIAGKAVDGNFDSNFKGKSCTQTEKSLEPWWKLDLGQERGIYGVTITNRMDCCSSRLKEAEIRIGNSENMEENTQCGIRRVSGKMAKREQIHIICNSCQPLIGRYVSIRLKRDKEMILTLCEVEVLAMGEAGPTAMATEPWSTLARMDTTPVLETTPITTEPPCVLPPVVEVASGLVQTSQSSVRRGAVAIRAVDGNKDGNFKTGRSCTMTKKEYEPWWMIDLEESRDIHMITISNREDCCYFRLKAAEIRVGNSPNFEENAVCGGGPLRGRDARERTVNVTCGCDTPLNGRYVSIQLIDRTQFLTLCEVEVWAAAPPEECQLPGGLIELASGNQVSQSSTKRKLGAEKAIDGDKNSDYNALSCTQTASELSPWWKVDLGESKDVYQVIITNRMDCCSWRLDSAEIRIGDSENISENALCGEPLSRQMVDKETIAVRCGCEAMKGKYVSIQLQDMTQVLTLCEVEIMGFP</sequence>
<feature type="domain" description="Pentraxin (PTX)" evidence="9">
    <location>
        <begin position="2227"/>
        <end position="2432"/>
    </location>
</feature>
<feature type="domain" description="Pentraxin (PTX)" evidence="9">
    <location>
        <begin position="5013"/>
        <end position="5220"/>
    </location>
</feature>
<feature type="domain" description="Pentraxin (PTX)" evidence="9">
    <location>
        <begin position="3054"/>
        <end position="3261"/>
    </location>
</feature>
<feature type="domain" description="Pentraxin (PTX)" evidence="9">
    <location>
        <begin position="4142"/>
        <end position="4347"/>
    </location>
</feature>
<dbReference type="Gene3D" id="2.60.120.200">
    <property type="match status" value="31"/>
</dbReference>
<dbReference type="PANTHER" id="PTHR19277:SF125">
    <property type="entry name" value="B6"/>
    <property type="match status" value="1"/>
</dbReference>
<dbReference type="RefSeq" id="XP_002741091.1">
    <property type="nucleotide sequence ID" value="XM_002741045.2"/>
</dbReference>
<keyword evidence="10" id="KW-1185">Reference proteome</keyword>
<comment type="caution">
    <text evidence="6">Lacks conserved residue(s) required for the propagation of feature annotation.</text>
</comment>
<feature type="domain" description="Pentraxin (PTX)" evidence="9">
    <location>
        <begin position="1788"/>
        <end position="1995"/>
    </location>
</feature>
<feature type="domain" description="Pentraxin (PTX)" evidence="9">
    <location>
        <begin position="6538"/>
        <end position="6745"/>
    </location>
</feature>
<feature type="domain" description="Pentraxin (PTX)" evidence="9">
    <location>
        <begin position="4360"/>
        <end position="4565"/>
    </location>
</feature>
<dbReference type="SUPFAM" id="SSF49899">
    <property type="entry name" value="Concanavalin A-like lectins/glucanases"/>
    <property type="match status" value="31"/>
</dbReference>
<dbReference type="InterPro" id="IPR001759">
    <property type="entry name" value="PTX_dom"/>
</dbReference>